<keyword evidence="6 11" id="KW-0862">Zinc</keyword>
<feature type="domain" description="Phosphomannose isomerase type I helical insertion" evidence="13">
    <location>
        <begin position="161"/>
        <end position="253"/>
    </location>
</feature>
<dbReference type="CDD" id="cd07011">
    <property type="entry name" value="cupin_PMI_type_I_N"/>
    <property type="match status" value="1"/>
</dbReference>
<dbReference type="Pfam" id="PF20512">
    <property type="entry name" value="PMI_typeI_hel"/>
    <property type="match status" value="1"/>
</dbReference>
<evidence type="ECO:0000256" key="2">
    <source>
        <dbReference type="ARBA" id="ARBA00004666"/>
    </source>
</evidence>
<dbReference type="InterPro" id="IPR016305">
    <property type="entry name" value="Mannose-6-P_Isomerase"/>
</dbReference>
<dbReference type="InterPro" id="IPR001250">
    <property type="entry name" value="Man6P_Isoase-1"/>
</dbReference>
<evidence type="ECO:0000256" key="4">
    <source>
        <dbReference type="ARBA" id="ARBA00011956"/>
    </source>
</evidence>
<proteinExistence type="inferred from homology"/>
<dbReference type="UniPathway" id="UPA00126">
    <property type="reaction ID" value="UER00423"/>
</dbReference>
<sequence>MEKLKCCVQTYAWGKKGMASEVARVYAIGNPDASIDDRTSYAELWMGTHPDGPCQIQRSQKKLSQYIAEYESGTTYRKVSTEKHLPFIMKLMSIQHNLSIQVHPTKEQAARLNDRDPIHYPDRNHKPELAYALTRFELLCGFRPAEQICSNFEAFPELKHLMGEDTSQAFQILARTRGNDECETLKSALAVCFKKFMKHANDTANELKTLLDSLLTKLVCGIRGSLSEETVAVIRKMSRDFPGDIGCFIPLLLNHIILSPGECCYYGAQELHAYLSGECIECVSCSNNTIRAACTSKFIDIDTLCEVLNYRMTDPSYYFVSPAVLKNFPHIRVYDPDCEDFTLHEVKVPSPSSSSVTTKASSLFIPSLECGSIMLVVEGEGIIESYSAKRKTQKSLTVRRGDVVYIESYAQLRFVECTQDILAYRTFSYEKGPDHLFCNTDETVVSETSRVTIQMKGRVKPLIMDDDAEMFDIENEMDGIC</sequence>
<dbReference type="NCBIfam" id="TIGR00218">
    <property type="entry name" value="manA"/>
    <property type="match status" value="1"/>
</dbReference>
<dbReference type="PANTHER" id="PTHR10309:SF2">
    <property type="entry name" value="MANNOSE-6-PHOSPHATE ISOMERASE"/>
    <property type="match status" value="1"/>
</dbReference>
<dbReference type="PROSITE" id="PS00965">
    <property type="entry name" value="PMI_I_1"/>
    <property type="match status" value="1"/>
</dbReference>
<feature type="binding site" evidence="11">
    <location>
        <position position="128"/>
    </location>
    <ligand>
        <name>Zn(2+)</name>
        <dbReference type="ChEBI" id="CHEBI:29105"/>
    </ligand>
</feature>
<evidence type="ECO:0000259" key="12">
    <source>
        <dbReference type="Pfam" id="PF20511"/>
    </source>
</evidence>
<dbReference type="PANTHER" id="PTHR10309">
    <property type="entry name" value="MANNOSE-6-PHOSPHATE ISOMERASE"/>
    <property type="match status" value="1"/>
</dbReference>
<evidence type="ECO:0000256" key="11">
    <source>
        <dbReference type="PIRSR" id="PIRSR001480-2"/>
    </source>
</evidence>
<dbReference type="GO" id="GO:0004476">
    <property type="term" value="F:mannose-6-phosphate isomerase activity"/>
    <property type="evidence" value="ECO:0007669"/>
    <property type="project" value="UniProtKB-EC"/>
</dbReference>
<gene>
    <name evidence="14" type="ORF">CJOHNSTONI_LOCUS8153</name>
</gene>
<feature type="binding site" evidence="11">
    <location>
        <position position="101"/>
    </location>
    <ligand>
        <name>Zn(2+)</name>
        <dbReference type="ChEBI" id="CHEBI:29105"/>
    </ligand>
</feature>
<keyword evidence="5 11" id="KW-0479">Metal-binding</keyword>
<dbReference type="GO" id="GO:0005829">
    <property type="term" value="C:cytosol"/>
    <property type="evidence" value="ECO:0007669"/>
    <property type="project" value="TreeGrafter"/>
</dbReference>
<evidence type="ECO:0000313" key="15">
    <source>
        <dbReference type="Proteomes" id="UP000746747"/>
    </source>
</evidence>
<reference evidence="14" key="1">
    <citation type="submission" date="2021-09" db="EMBL/GenBank/DDBJ databases">
        <authorList>
            <consortium name="Pathogen Informatics"/>
        </authorList>
    </citation>
    <scope>NUCLEOTIDE SEQUENCE</scope>
</reference>
<feature type="binding site" evidence="11">
    <location>
        <position position="272"/>
    </location>
    <ligand>
        <name>Zn(2+)</name>
        <dbReference type="ChEBI" id="CHEBI:29105"/>
    </ligand>
</feature>
<evidence type="ECO:0000256" key="10">
    <source>
        <dbReference type="PIRSR" id="PIRSR001480-1"/>
    </source>
</evidence>
<evidence type="ECO:0000256" key="9">
    <source>
        <dbReference type="ARBA" id="ARBA00030762"/>
    </source>
</evidence>
<evidence type="ECO:0000256" key="8">
    <source>
        <dbReference type="ARBA" id="ARBA00029741"/>
    </source>
</evidence>
<dbReference type="InterPro" id="IPR046458">
    <property type="entry name" value="PMI_typeI_hel"/>
</dbReference>
<dbReference type="OrthoDB" id="6605218at2759"/>
<evidence type="ECO:0000313" key="14">
    <source>
        <dbReference type="EMBL" id="CAG9538444.1"/>
    </source>
</evidence>
<name>A0A8J2MSK1_9BILA</name>
<dbReference type="PIRSF" id="PIRSF001480">
    <property type="entry name" value="Mannose-6-phosphate_isomerase"/>
    <property type="match status" value="1"/>
</dbReference>
<dbReference type="InterPro" id="IPR014710">
    <property type="entry name" value="RmlC-like_jellyroll"/>
</dbReference>
<evidence type="ECO:0000259" key="13">
    <source>
        <dbReference type="Pfam" id="PF20512"/>
    </source>
</evidence>
<keyword evidence="7" id="KW-0413">Isomerase</keyword>
<dbReference type="AlphaFoldDB" id="A0A8J2MSK1"/>
<comment type="caution">
    <text evidence="14">The sequence shown here is derived from an EMBL/GenBank/DDBJ whole genome shotgun (WGS) entry which is preliminary data.</text>
</comment>
<dbReference type="GO" id="GO:0008270">
    <property type="term" value="F:zinc ion binding"/>
    <property type="evidence" value="ECO:0007669"/>
    <property type="project" value="InterPro"/>
</dbReference>
<dbReference type="Pfam" id="PF20511">
    <property type="entry name" value="PMI_typeI_cat"/>
    <property type="match status" value="1"/>
</dbReference>
<accession>A0A8J2MSK1</accession>
<comment type="pathway">
    <text evidence="2">Nucleotide-sugar biosynthesis; GDP-alpha-D-mannose biosynthesis; alpha-D-mannose 1-phosphate from D-fructose 6-phosphate: step 1/2.</text>
</comment>
<comment type="similarity">
    <text evidence="3">Belongs to the mannose-6-phosphate isomerase type 1 family.</text>
</comment>
<dbReference type="Gene3D" id="1.10.441.10">
    <property type="entry name" value="Phosphomannose Isomerase, domain 2"/>
    <property type="match status" value="1"/>
</dbReference>
<feature type="binding site" evidence="11">
    <location>
        <position position="103"/>
    </location>
    <ligand>
        <name>Zn(2+)</name>
        <dbReference type="ChEBI" id="CHEBI:29105"/>
    </ligand>
</feature>
<dbReference type="EMBL" id="CAKAEH010001659">
    <property type="protein sequence ID" value="CAG9538444.1"/>
    <property type="molecule type" value="Genomic_DNA"/>
</dbReference>
<dbReference type="GO" id="GO:0005975">
    <property type="term" value="P:carbohydrate metabolic process"/>
    <property type="evidence" value="ECO:0007669"/>
    <property type="project" value="InterPro"/>
</dbReference>
<dbReference type="Proteomes" id="UP000746747">
    <property type="component" value="Unassembled WGS sequence"/>
</dbReference>
<dbReference type="Gene3D" id="2.60.120.10">
    <property type="entry name" value="Jelly Rolls"/>
    <property type="match status" value="2"/>
</dbReference>
<dbReference type="EC" id="5.3.1.8" evidence="4"/>
<protein>
    <recommendedName>
        <fullName evidence="4">mannose-6-phosphate isomerase</fullName>
        <ecNumber evidence="4">5.3.1.8</ecNumber>
    </recommendedName>
    <alternativeName>
        <fullName evidence="8">Phosphohexomutase</fullName>
    </alternativeName>
    <alternativeName>
        <fullName evidence="9">Phosphomannose isomerase</fullName>
    </alternativeName>
</protein>
<dbReference type="SUPFAM" id="SSF51182">
    <property type="entry name" value="RmlC-like cupins"/>
    <property type="match status" value="1"/>
</dbReference>
<evidence type="ECO:0000256" key="5">
    <source>
        <dbReference type="ARBA" id="ARBA00022723"/>
    </source>
</evidence>
<keyword evidence="15" id="KW-1185">Reference proteome</keyword>
<evidence type="ECO:0000256" key="6">
    <source>
        <dbReference type="ARBA" id="ARBA00022833"/>
    </source>
</evidence>
<feature type="active site" evidence="10">
    <location>
        <position position="291"/>
    </location>
</feature>
<dbReference type="InterPro" id="IPR011051">
    <property type="entry name" value="RmlC_Cupin_sf"/>
</dbReference>
<dbReference type="InterPro" id="IPR046457">
    <property type="entry name" value="PMI_typeI_cat"/>
</dbReference>
<comment type="cofactor">
    <cofactor evidence="11">
        <name>Zn(2+)</name>
        <dbReference type="ChEBI" id="CHEBI:29105"/>
    </cofactor>
    <text evidence="11">Binds 1 zinc ion per subunit.</text>
</comment>
<evidence type="ECO:0000256" key="7">
    <source>
        <dbReference type="ARBA" id="ARBA00023235"/>
    </source>
</evidence>
<organism evidence="14 15">
    <name type="scientific">Cercopithifilaria johnstoni</name>
    <dbReference type="NCBI Taxonomy" id="2874296"/>
    <lineage>
        <taxon>Eukaryota</taxon>
        <taxon>Metazoa</taxon>
        <taxon>Ecdysozoa</taxon>
        <taxon>Nematoda</taxon>
        <taxon>Chromadorea</taxon>
        <taxon>Rhabditida</taxon>
        <taxon>Spirurina</taxon>
        <taxon>Spiruromorpha</taxon>
        <taxon>Filarioidea</taxon>
        <taxon>Onchocercidae</taxon>
        <taxon>Cercopithifilaria</taxon>
    </lineage>
</organism>
<evidence type="ECO:0000256" key="1">
    <source>
        <dbReference type="ARBA" id="ARBA00000757"/>
    </source>
</evidence>
<dbReference type="InterPro" id="IPR018050">
    <property type="entry name" value="Pmannose_isomerase-type1_CS"/>
</dbReference>
<evidence type="ECO:0000256" key="3">
    <source>
        <dbReference type="ARBA" id="ARBA00010772"/>
    </source>
</evidence>
<dbReference type="GO" id="GO:0009298">
    <property type="term" value="P:GDP-mannose biosynthetic process"/>
    <property type="evidence" value="ECO:0007669"/>
    <property type="project" value="UniProtKB-UniPathway"/>
</dbReference>
<comment type="catalytic activity">
    <reaction evidence="1">
        <text>D-mannose 6-phosphate = D-fructose 6-phosphate</text>
        <dbReference type="Rhea" id="RHEA:12356"/>
        <dbReference type="ChEBI" id="CHEBI:58735"/>
        <dbReference type="ChEBI" id="CHEBI:61527"/>
        <dbReference type="EC" id="5.3.1.8"/>
    </reaction>
</comment>
<dbReference type="PRINTS" id="PR00714">
    <property type="entry name" value="MAN6PISMRASE"/>
</dbReference>
<feature type="domain" description="Phosphomannose isomerase type I catalytic" evidence="12">
    <location>
        <begin position="2"/>
        <end position="144"/>
    </location>
</feature>